<protein>
    <recommendedName>
        <fullName evidence="1">Four-carbon acid sugar kinase nucleotide binding domain-containing protein</fullName>
    </recommendedName>
</protein>
<dbReference type="EMBL" id="JABXXP010000477">
    <property type="protein sequence ID" value="NVN12513.1"/>
    <property type="molecule type" value="Genomic_DNA"/>
</dbReference>
<organism evidence="2 3">
    <name type="scientific">Nguyenibacter vanlangensis</name>
    <dbReference type="NCBI Taxonomy" id="1216886"/>
    <lineage>
        <taxon>Bacteria</taxon>
        <taxon>Pseudomonadati</taxon>
        <taxon>Pseudomonadota</taxon>
        <taxon>Alphaproteobacteria</taxon>
        <taxon>Acetobacterales</taxon>
        <taxon>Acetobacteraceae</taxon>
        <taxon>Nguyenibacter</taxon>
    </lineage>
</organism>
<evidence type="ECO:0000259" key="1">
    <source>
        <dbReference type="Pfam" id="PF17042"/>
    </source>
</evidence>
<dbReference type="Pfam" id="PF17042">
    <property type="entry name" value="NBD_C"/>
    <property type="match status" value="1"/>
</dbReference>
<reference evidence="2 3" key="1">
    <citation type="submission" date="2020-06" db="EMBL/GenBank/DDBJ databases">
        <title>Description of novel acetic acid bacteria.</title>
        <authorList>
            <person name="Sombolestani A."/>
        </authorList>
    </citation>
    <scope>NUCLEOTIDE SEQUENCE [LARGE SCALE GENOMIC DNA]</scope>
    <source>
        <strain evidence="2 3">LMG 31431</strain>
    </source>
</reference>
<evidence type="ECO:0000313" key="3">
    <source>
        <dbReference type="Proteomes" id="UP000534870"/>
    </source>
</evidence>
<feature type="non-terminal residue" evidence="2">
    <location>
        <position position="1"/>
    </location>
</feature>
<comment type="caution">
    <text evidence="2">The sequence shown here is derived from an EMBL/GenBank/DDBJ whole genome shotgun (WGS) entry which is preliminary data.</text>
</comment>
<name>A0A7Y7IY38_9PROT</name>
<accession>A0A7Y7IY38</accession>
<dbReference type="SUPFAM" id="SSF142764">
    <property type="entry name" value="YgbK-like"/>
    <property type="match status" value="1"/>
</dbReference>
<dbReference type="AlphaFoldDB" id="A0A7Y7IY38"/>
<feature type="domain" description="Four-carbon acid sugar kinase nucleotide binding" evidence="1">
    <location>
        <begin position="3"/>
        <end position="87"/>
    </location>
</feature>
<dbReference type="InterPro" id="IPR042213">
    <property type="entry name" value="NBD_C_sf"/>
</dbReference>
<proteinExistence type="predicted"/>
<dbReference type="Proteomes" id="UP000534870">
    <property type="component" value="Unassembled WGS sequence"/>
</dbReference>
<gene>
    <name evidence="2" type="ORF">HUK84_15510</name>
</gene>
<evidence type="ECO:0000313" key="2">
    <source>
        <dbReference type="EMBL" id="NVN12513.1"/>
    </source>
</evidence>
<dbReference type="InterPro" id="IPR031475">
    <property type="entry name" value="NBD_C"/>
</dbReference>
<sequence length="112" mass="11019">RRLGARAAGAMIEEAMGELARGLHGQGVRHFVVAGGETSGAVVLALGVKMLQIGAPIAPGVPATVSVGADRTGFALKSGNFGGTDFFADALTALAGPDAAASPDGMTEREAG</sequence>
<dbReference type="RefSeq" id="WP_281362833.1">
    <property type="nucleotide sequence ID" value="NZ_JABXXP010000477.1"/>
</dbReference>
<dbReference type="Gene3D" id="3.40.980.20">
    <property type="entry name" value="Four-carbon acid sugar kinase, nucleotide binding domain"/>
    <property type="match status" value="1"/>
</dbReference>